<dbReference type="PROSITE" id="PS51257">
    <property type="entry name" value="PROKAR_LIPOPROTEIN"/>
    <property type="match status" value="1"/>
</dbReference>
<dbReference type="GO" id="GO:0071555">
    <property type="term" value="P:cell wall organization"/>
    <property type="evidence" value="ECO:0007669"/>
    <property type="project" value="UniProtKB-KW"/>
</dbReference>
<dbReference type="GO" id="GO:0009253">
    <property type="term" value="P:peptidoglycan catabolic process"/>
    <property type="evidence" value="ECO:0007669"/>
    <property type="project" value="InterPro"/>
</dbReference>
<evidence type="ECO:0000313" key="7">
    <source>
        <dbReference type="EMBL" id="MBF0597152.1"/>
    </source>
</evidence>
<keyword evidence="5" id="KW-0961">Cell wall biogenesis/degradation</keyword>
<dbReference type="InterPro" id="IPR002502">
    <property type="entry name" value="Amidase_domain"/>
</dbReference>
<name>A0A8J7G5P8_9FLAO</name>
<evidence type="ECO:0000256" key="1">
    <source>
        <dbReference type="ARBA" id="ARBA00001561"/>
    </source>
</evidence>
<protein>
    <recommendedName>
        <fullName evidence="3">N-acetylmuramoyl-L-alanine amidase</fullName>
        <ecNumber evidence="3">3.5.1.28</ecNumber>
    </recommendedName>
</protein>
<dbReference type="SUPFAM" id="SSF55846">
    <property type="entry name" value="N-acetylmuramoyl-L-alanine amidase-like"/>
    <property type="match status" value="1"/>
</dbReference>
<dbReference type="InterPro" id="IPR002477">
    <property type="entry name" value="Peptidoglycan-bd-like"/>
</dbReference>
<accession>A0A8J7G5P8</accession>
<evidence type="ECO:0000256" key="3">
    <source>
        <dbReference type="ARBA" id="ARBA00011901"/>
    </source>
</evidence>
<keyword evidence="8" id="KW-1185">Reference proteome</keyword>
<evidence type="ECO:0000259" key="6">
    <source>
        <dbReference type="SMART" id="SM00644"/>
    </source>
</evidence>
<evidence type="ECO:0000256" key="4">
    <source>
        <dbReference type="ARBA" id="ARBA00022801"/>
    </source>
</evidence>
<dbReference type="Gene3D" id="1.10.101.10">
    <property type="entry name" value="PGBD-like superfamily/PGBD"/>
    <property type="match status" value="1"/>
</dbReference>
<dbReference type="SMART" id="SM00644">
    <property type="entry name" value="Ami_2"/>
    <property type="match status" value="1"/>
</dbReference>
<dbReference type="GO" id="GO:0008745">
    <property type="term" value="F:N-acetylmuramoyl-L-alanine amidase activity"/>
    <property type="evidence" value="ECO:0007669"/>
    <property type="project" value="UniProtKB-EC"/>
</dbReference>
<dbReference type="Proteomes" id="UP000608754">
    <property type="component" value="Unassembled WGS sequence"/>
</dbReference>
<keyword evidence="4" id="KW-0378">Hydrolase</keyword>
<dbReference type="EMBL" id="JADGIK010000004">
    <property type="protein sequence ID" value="MBF0597152.1"/>
    <property type="molecule type" value="Genomic_DNA"/>
</dbReference>
<dbReference type="Gene3D" id="3.40.80.10">
    <property type="entry name" value="Peptidoglycan recognition protein-like"/>
    <property type="match status" value="1"/>
</dbReference>
<dbReference type="FunFam" id="3.40.80.10:FF:000003">
    <property type="entry name" value="N-acetylmuramoyl-L-alanine amidase"/>
    <property type="match status" value="1"/>
</dbReference>
<sequence length="305" mass="34984">MNVKGLVFLGVLSIFSLSSCGSSKNIPQKVVTKIIRDTVVMNSKTEKPEMARAAKLENYKINSDNYPAIGQDERIRFLVLHYTALDNPTSMRVLTQQEVSSHYLINDIDDDQIHLLVDETKRAWHAGVSKWKNLDNLNFTSIGIEIVNKGYTTSNGVQTHYPYPEYQFKKVGELTKDIIKRYKISPVNVIAHSDIAPGRKHDPGPLFPWKRLYDEYGVGAWYEEADKQAFIQIAPFIFDSEFVIKETQTELKKYGYEIQVTGVWDEQSKKVLQAFQYHFTPLKTDGILNLESWAVIKALNKKYNP</sequence>
<comment type="similarity">
    <text evidence="2">Belongs to the N-acetylmuramoyl-L-alanine amidase 2 family.</text>
</comment>
<comment type="caution">
    <text evidence="7">The sequence shown here is derived from an EMBL/GenBank/DDBJ whole genome shotgun (WGS) entry which is preliminary data.</text>
</comment>
<dbReference type="InterPro" id="IPR036505">
    <property type="entry name" value="Amidase/PGRP_sf"/>
</dbReference>
<dbReference type="PANTHER" id="PTHR30417">
    <property type="entry name" value="N-ACETYLMURAMOYL-L-ALANINE AMIDASE AMID"/>
    <property type="match status" value="1"/>
</dbReference>
<dbReference type="SUPFAM" id="SSF47090">
    <property type="entry name" value="PGBD-like"/>
    <property type="match status" value="1"/>
</dbReference>
<dbReference type="Pfam" id="PF01471">
    <property type="entry name" value="PG_binding_1"/>
    <property type="match status" value="1"/>
</dbReference>
<evidence type="ECO:0000256" key="5">
    <source>
        <dbReference type="ARBA" id="ARBA00023316"/>
    </source>
</evidence>
<feature type="domain" description="N-acetylmuramoyl-L-alanine amidase" evidence="6">
    <location>
        <begin position="63"/>
        <end position="204"/>
    </location>
</feature>
<dbReference type="InterPro" id="IPR051206">
    <property type="entry name" value="NAMLAA_amidase_2"/>
</dbReference>
<reference evidence="7" key="1">
    <citation type="submission" date="2020-10" db="EMBL/GenBank/DDBJ databases">
        <authorList>
            <person name="Lu T."/>
            <person name="Wang Q."/>
            <person name="Han X."/>
        </authorList>
    </citation>
    <scope>NUCLEOTIDE SEQUENCE</scope>
    <source>
        <strain evidence="7">WQ 117</strain>
    </source>
</reference>
<dbReference type="Pfam" id="PF01510">
    <property type="entry name" value="Amidase_2"/>
    <property type="match status" value="1"/>
</dbReference>
<evidence type="ECO:0000313" key="8">
    <source>
        <dbReference type="Proteomes" id="UP000608754"/>
    </source>
</evidence>
<dbReference type="InterPro" id="IPR036365">
    <property type="entry name" value="PGBD-like_sf"/>
</dbReference>
<gene>
    <name evidence="7" type="ORF">IM532_06775</name>
</gene>
<proteinExistence type="inferred from homology"/>
<dbReference type="CDD" id="cd06583">
    <property type="entry name" value="PGRP"/>
    <property type="match status" value="1"/>
</dbReference>
<dbReference type="GO" id="GO:0009254">
    <property type="term" value="P:peptidoglycan turnover"/>
    <property type="evidence" value="ECO:0007669"/>
    <property type="project" value="TreeGrafter"/>
</dbReference>
<dbReference type="InterPro" id="IPR036366">
    <property type="entry name" value="PGBDSf"/>
</dbReference>
<dbReference type="AlphaFoldDB" id="A0A8J7G5P8"/>
<dbReference type="RefSeq" id="WP_194182704.1">
    <property type="nucleotide sequence ID" value="NZ_JADGIK010000004.1"/>
</dbReference>
<evidence type="ECO:0000256" key="2">
    <source>
        <dbReference type="ARBA" id="ARBA00007553"/>
    </source>
</evidence>
<dbReference type="PANTHER" id="PTHR30417:SF1">
    <property type="entry name" value="N-ACETYLMURAMOYL-L-ALANINE AMIDASE AMID"/>
    <property type="match status" value="1"/>
</dbReference>
<comment type="catalytic activity">
    <reaction evidence="1">
        <text>Hydrolyzes the link between N-acetylmuramoyl residues and L-amino acid residues in certain cell-wall glycopeptides.</text>
        <dbReference type="EC" id="3.5.1.28"/>
    </reaction>
</comment>
<organism evidence="7 8">
    <name type="scientific">Faecalibacter rhinopitheci</name>
    <dbReference type="NCBI Taxonomy" id="2779678"/>
    <lineage>
        <taxon>Bacteria</taxon>
        <taxon>Pseudomonadati</taxon>
        <taxon>Bacteroidota</taxon>
        <taxon>Flavobacteriia</taxon>
        <taxon>Flavobacteriales</taxon>
        <taxon>Weeksellaceae</taxon>
        <taxon>Faecalibacter</taxon>
    </lineage>
</organism>
<dbReference type="EC" id="3.5.1.28" evidence="3"/>